<name>X0YGD8_9ZZZZ</name>
<evidence type="ECO:0000313" key="1">
    <source>
        <dbReference type="EMBL" id="GAG47693.1"/>
    </source>
</evidence>
<sequence>SDPVVVSIRALDPTTLEQLARAARTMIDIDRDDEATRYLTSLSQAEAEDMALYSLHQEMGSQFVIQLHTRPGIQPIGRKVAEQIMSASKRIADDPVRLQQLTEQLTSDDKYERSVALEQLQTLGERGAAAILNAFADESGVGDSKYLRSGLALMGEAAHEPVIGGIRSAVPKIQLESVIAAGNLPSSEMIVSLLRPLYGQNTSDPVKQAARQSLQKITNAIPDRAQAGEILAASVDRN</sequence>
<dbReference type="InterPro" id="IPR011989">
    <property type="entry name" value="ARM-like"/>
</dbReference>
<dbReference type="Gene3D" id="1.25.10.10">
    <property type="entry name" value="Leucine-rich Repeat Variant"/>
    <property type="match status" value="1"/>
</dbReference>
<organism evidence="1">
    <name type="scientific">marine sediment metagenome</name>
    <dbReference type="NCBI Taxonomy" id="412755"/>
    <lineage>
        <taxon>unclassified sequences</taxon>
        <taxon>metagenomes</taxon>
        <taxon>ecological metagenomes</taxon>
    </lineage>
</organism>
<feature type="non-terminal residue" evidence="1">
    <location>
        <position position="1"/>
    </location>
</feature>
<feature type="non-terminal residue" evidence="1">
    <location>
        <position position="238"/>
    </location>
</feature>
<protein>
    <submittedName>
        <fullName evidence="1">Uncharacterized protein</fullName>
    </submittedName>
</protein>
<accession>X0YGD8</accession>
<dbReference type="AlphaFoldDB" id="X0YGD8"/>
<dbReference type="EMBL" id="BARS01050354">
    <property type="protein sequence ID" value="GAG47693.1"/>
    <property type="molecule type" value="Genomic_DNA"/>
</dbReference>
<reference evidence="1" key="1">
    <citation type="journal article" date="2014" name="Front. Microbiol.">
        <title>High frequency of phylogenetically diverse reductive dehalogenase-homologous genes in deep subseafloor sedimentary metagenomes.</title>
        <authorList>
            <person name="Kawai M."/>
            <person name="Futagami T."/>
            <person name="Toyoda A."/>
            <person name="Takaki Y."/>
            <person name="Nishi S."/>
            <person name="Hori S."/>
            <person name="Arai W."/>
            <person name="Tsubouchi T."/>
            <person name="Morono Y."/>
            <person name="Uchiyama I."/>
            <person name="Ito T."/>
            <person name="Fujiyama A."/>
            <person name="Inagaki F."/>
            <person name="Takami H."/>
        </authorList>
    </citation>
    <scope>NUCLEOTIDE SEQUENCE</scope>
    <source>
        <strain evidence="1">Expedition CK06-06</strain>
    </source>
</reference>
<proteinExistence type="predicted"/>
<dbReference type="SUPFAM" id="SSF48371">
    <property type="entry name" value="ARM repeat"/>
    <property type="match status" value="1"/>
</dbReference>
<gene>
    <name evidence="1" type="ORF">S01H1_75194</name>
</gene>
<comment type="caution">
    <text evidence="1">The sequence shown here is derived from an EMBL/GenBank/DDBJ whole genome shotgun (WGS) entry which is preliminary data.</text>
</comment>
<dbReference type="InterPro" id="IPR016024">
    <property type="entry name" value="ARM-type_fold"/>
</dbReference>